<dbReference type="InterPro" id="IPR027124">
    <property type="entry name" value="Swc5/CFDP1/2"/>
</dbReference>
<sequence length="634" mass="70449">MLPDSIAIKTISNPSRGHSYYNEKERSVTLGEQSVFSTLVKIEVERATIRNPKYVHLRFSNSNRYWSKRDNCNVVVAESKQPKEDVTEPSCRLFQAPGEPPNTFYLVHVPTSGCLLVNLASCFGGAVLAGYGPIPISLPSTTATLSSGRSKYKTTTPLHSATPATTNTALVFSTTREARLVVQELVSQRNVYNVRYRMQDARIYGELPYVAGASIVTNTGRQEATMAVQVTYQDQKSYSFSRSFSLTAGVETTIKACLPFIAEGAIKVSFNINPALQWADTTTTSVMASNSVAVPERSTFSQAFHQTVTSLARISASRLKAMEEFGPIKAHFPAPSARLTQVWEIARFTRYFSHIRSIRPTCFLRLGYPNFYLAMCSKRWRSVVRRPNKKLLQFQRLSLKKWVKRKARVDAVWQQMNKGVPSKPLKGILDIRSPNTSKSARGSPVQKSSTSWMNYLGLGSTKTPSPVQGLGKRAITSENSSSEEAKKLAAAALSAVRDAAAASATTGRGKVEVTEVRDFAGEEIEVRKLVDATSKEAAEKGKGVAGTVSAVDAVLEQIKKKPKLSVLDKTKMDWGEFKEENKGMEDELDAYKKSSNQYLDKVSFLQRADYREFERERDVRLASQARRKTDMRDD</sequence>
<evidence type="ECO:0000256" key="1">
    <source>
        <dbReference type="SAM" id="MobiDB-lite"/>
    </source>
</evidence>
<evidence type="ECO:0000259" key="2">
    <source>
        <dbReference type="PROSITE" id="PS51279"/>
    </source>
</evidence>
<organism evidence="3">
    <name type="scientific">Salvia splendens</name>
    <name type="common">Scarlet sage</name>
    <dbReference type="NCBI Taxonomy" id="180675"/>
    <lineage>
        <taxon>Eukaryota</taxon>
        <taxon>Viridiplantae</taxon>
        <taxon>Streptophyta</taxon>
        <taxon>Embryophyta</taxon>
        <taxon>Tracheophyta</taxon>
        <taxon>Spermatophyta</taxon>
        <taxon>Magnoliopsida</taxon>
        <taxon>eudicotyledons</taxon>
        <taxon>Gunneridae</taxon>
        <taxon>Pentapetalae</taxon>
        <taxon>asterids</taxon>
        <taxon>lamiids</taxon>
        <taxon>Lamiales</taxon>
        <taxon>Lamiaceae</taxon>
        <taxon>Nepetoideae</taxon>
        <taxon>Mentheae</taxon>
        <taxon>Salviinae</taxon>
        <taxon>Salvia</taxon>
        <taxon>Salvia subgen. Calosphace</taxon>
        <taxon>core Calosphace</taxon>
    </lineage>
</organism>
<feature type="region of interest" description="Disordered" evidence="1">
    <location>
        <begin position="424"/>
        <end position="449"/>
    </location>
</feature>
<dbReference type="PANTHER" id="PTHR48407">
    <property type="entry name" value="CRANIOFACIAL DEVELOPMENT PROTEIN 1"/>
    <property type="match status" value="1"/>
</dbReference>
<feature type="compositionally biased region" description="Polar residues" evidence="1">
    <location>
        <begin position="433"/>
        <end position="449"/>
    </location>
</feature>
<dbReference type="Gene3D" id="2.170.15.10">
    <property type="entry name" value="Proaerolysin, chain A, domain 3"/>
    <property type="match status" value="1"/>
</dbReference>
<evidence type="ECO:0000313" key="3">
    <source>
        <dbReference type="EMBL" id="KAG6425898.1"/>
    </source>
</evidence>
<gene>
    <name evidence="3" type="ORF">SASPL_110106</name>
</gene>
<dbReference type="Gene3D" id="2.80.10.50">
    <property type="match status" value="1"/>
</dbReference>
<reference evidence="3" key="2">
    <citation type="submission" date="2020-08" db="EMBL/GenBank/DDBJ databases">
        <title>Plant Genome Project.</title>
        <authorList>
            <person name="Zhang R.-G."/>
        </authorList>
    </citation>
    <scope>NUCLEOTIDE SEQUENCE</scope>
    <source>
        <strain evidence="3">Huo1</strain>
        <tissue evidence="3">Leaf</tissue>
    </source>
</reference>
<feature type="domain" description="BCNT-C" evidence="2">
    <location>
        <begin position="545"/>
        <end position="626"/>
    </location>
</feature>
<reference evidence="3" key="1">
    <citation type="submission" date="2018-01" db="EMBL/GenBank/DDBJ databases">
        <authorList>
            <person name="Mao J.F."/>
        </authorList>
    </citation>
    <scope>NUCLEOTIDE SEQUENCE</scope>
    <source>
        <strain evidence="3">Huo1</strain>
        <tissue evidence="3">Leaf</tissue>
    </source>
</reference>
<keyword evidence="4" id="KW-1185">Reference proteome</keyword>
<evidence type="ECO:0000313" key="4">
    <source>
        <dbReference type="Proteomes" id="UP000298416"/>
    </source>
</evidence>
<dbReference type="SUPFAM" id="SSF56973">
    <property type="entry name" value="Aerolisin/ETX pore-forming domain"/>
    <property type="match status" value="1"/>
</dbReference>
<dbReference type="AlphaFoldDB" id="A0A8X8Y9W5"/>
<comment type="caution">
    <text evidence="3">The sequence shown here is derived from an EMBL/GenBank/DDBJ whole genome shotgun (WGS) entry which is preliminary data.</text>
</comment>
<dbReference type="PROSITE" id="PS51279">
    <property type="entry name" value="BCNT_C"/>
    <property type="match status" value="1"/>
</dbReference>
<proteinExistence type="predicted"/>
<dbReference type="Pfam" id="PF07572">
    <property type="entry name" value="BCNT"/>
    <property type="match status" value="1"/>
</dbReference>
<dbReference type="InterPro" id="IPR011421">
    <property type="entry name" value="BCNT-C"/>
</dbReference>
<name>A0A8X8Y9W5_SALSN</name>
<accession>A0A8X8Y9W5</accession>
<dbReference type="EMBL" id="PNBA02000004">
    <property type="protein sequence ID" value="KAG6425898.1"/>
    <property type="molecule type" value="Genomic_DNA"/>
</dbReference>
<dbReference type="PANTHER" id="PTHR48407:SF1">
    <property type="entry name" value="CRANIOFACIAL DEVELOPMENT PROTEIN 1"/>
    <property type="match status" value="1"/>
</dbReference>
<protein>
    <recommendedName>
        <fullName evidence="2">BCNT-C domain-containing protein</fullName>
    </recommendedName>
</protein>
<dbReference type="Proteomes" id="UP000298416">
    <property type="component" value="Unassembled WGS sequence"/>
</dbReference>